<dbReference type="InterPro" id="IPR036388">
    <property type="entry name" value="WH-like_DNA-bd_sf"/>
</dbReference>
<evidence type="ECO:0000259" key="5">
    <source>
        <dbReference type="PROSITE" id="PS50931"/>
    </source>
</evidence>
<reference evidence="7 9" key="2">
    <citation type="submission" date="2024-09" db="EMBL/GenBank/DDBJ databases">
        <title>Description of Labrys sedimenti sp. nov., isolated from a diclofenac-degrading enrichment culture, and genome-based reclassification of Labrys portucalensis as a later heterotypic synonym of Labrys neptuniae.</title>
        <authorList>
            <person name="Tancsics A."/>
            <person name="Csepanyi A."/>
        </authorList>
    </citation>
    <scope>NUCLEOTIDE SEQUENCE [LARGE SCALE GENOMIC DNA]</scope>
    <source>
        <strain evidence="7 9">LMG 23412</strain>
    </source>
</reference>
<keyword evidence="8" id="KW-1185">Reference proteome</keyword>
<dbReference type="InterPro" id="IPR058163">
    <property type="entry name" value="LysR-type_TF_proteobact-type"/>
</dbReference>
<dbReference type="PANTHER" id="PTHR30537:SF74">
    <property type="entry name" value="HTH-TYPE TRANSCRIPTIONAL REGULATOR TRPI"/>
    <property type="match status" value="1"/>
</dbReference>
<accession>A0ABV6ZMT2</accession>
<evidence type="ECO:0000313" key="7">
    <source>
        <dbReference type="EMBL" id="MFC2253497.1"/>
    </source>
</evidence>
<gene>
    <name evidence="6" type="ORF">ABXS05_17495</name>
    <name evidence="7" type="ORF">ACETRX_27905</name>
</gene>
<dbReference type="RefSeq" id="WP_311937257.1">
    <property type="nucleotide sequence ID" value="NZ_JAVSCS010000015.1"/>
</dbReference>
<evidence type="ECO:0000256" key="4">
    <source>
        <dbReference type="ARBA" id="ARBA00023163"/>
    </source>
</evidence>
<feature type="domain" description="HTH lysR-type" evidence="5">
    <location>
        <begin position="11"/>
        <end position="68"/>
    </location>
</feature>
<keyword evidence="4" id="KW-0804">Transcription</keyword>
<dbReference type="EMBL" id="JBHGPK010000019">
    <property type="protein sequence ID" value="MFC2253497.1"/>
    <property type="molecule type" value="Genomic_DNA"/>
</dbReference>
<evidence type="ECO:0000313" key="9">
    <source>
        <dbReference type="Proteomes" id="UP001595190"/>
    </source>
</evidence>
<keyword evidence="3" id="KW-0238">DNA-binding</keyword>
<dbReference type="InterPro" id="IPR036390">
    <property type="entry name" value="WH_DNA-bd_sf"/>
</dbReference>
<dbReference type="EMBL" id="JBFNQD010000005">
    <property type="protein sequence ID" value="MEW9307351.1"/>
    <property type="molecule type" value="Genomic_DNA"/>
</dbReference>
<dbReference type="Proteomes" id="UP001555786">
    <property type="component" value="Unassembled WGS sequence"/>
</dbReference>
<proteinExistence type="inferred from homology"/>
<dbReference type="SUPFAM" id="SSF46785">
    <property type="entry name" value="Winged helix' DNA-binding domain"/>
    <property type="match status" value="1"/>
</dbReference>
<evidence type="ECO:0000256" key="3">
    <source>
        <dbReference type="ARBA" id="ARBA00023125"/>
    </source>
</evidence>
<dbReference type="Gene3D" id="3.40.190.10">
    <property type="entry name" value="Periplasmic binding protein-like II"/>
    <property type="match status" value="2"/>
</dbReference>
<protein>
    <submittedName>
        <fullName evidence="7">LysR substrate-binding domain-containing protein</fullName>
    </submittedName>
</protein>
<dbReference type="Proteomes" id="UP001595190">
    <property type="component" value="Unassembled WGS sequence"/>
</dbReference>
<dbReference type="PANTHER" id="PTHR30537">
    <property type="entry name" value="HTH-TYPE TRANSCRIPTIONAL REGULATOR"/>
    <property type="match status" value="1"/>
</dbReference>
<evidence type="ECO:0000256" key="2">
    <source>
        <dbReference type="ARBA" id="ARBA00023015"/>
    </source>
</evidence>
<dbReference type="Gene3D" id="1.10.10.10">
    <property type="entry name" value="Winged helix-like DNA-binding domain superfamily/Winged helix DNA-binding domain"/>
    <property type="match status" value="1"/>
</dbReference>
<dbReference type="SUPFAM" id="SSF53850">
    <property type="entry name" value="Periplasmic binding protein-like II"/>
    <property type="match status" value="1"/>
</dbReference>
<organism evidence="7 9">
    <name type="scientific">Labrys neptuniae</name>
    <dbReference type="NCBI Taxonomy" id="376174"/>
    <lineage>
        <taxon>Bacteria</taxon>
        <taxon>Pseudomonadati</taxon>
        <taxon>Pseudomonadota</taxon>
        <taxon>Alphaproteobacteria</taxon>
        <taxon>Hyphomicrobiales</taxon>
        <taxon>Xanthobacteraceae</taxon>
        <taxon>Labrys</taxon>
    </lineage>
</organism>
<dbReference type="InterPro" id="IPR005119">
    <property type="entry name" value="LysR_subst-bd"/>
</dbReference>
<dbReference type="PROSITE" id="PS50931">
    <property type="entry name" value="HTH_LYSR"/>
    <property type="match status" value="1"/>
</dbReference>
<dbReference type="InterPro" id="IPR000847">
    <property type="entry name" value="LysR_HTH_N"/>
</dbReference>
<reference evidence="6 8" key="1">
    <citation type="submission" date="2024-07" db="EMBL/GenBank/DDBJ databases">
        <title>Description of Labrys sedimenti sp. nov., isolated from a diclofenac-degrading enrichment culture.</title>
        <authorList>
            <person name="Tancsics A."/>
            <person name="Csepanyi A."/>
        </authorList>
    </citation>
    <scope>NUCLEOTIDE SEQUENCE [LARGE SCALE GENOMIC DNA]</scope>
    <source>
        <strain evidence="6 8">LMG 23578</strain>
    </source>
</reference>
<dbReference type="Pfam" id="PF03466">
    <property type="entry name" value="LysR_substrate"/>
    <property type="match status" value="1"/>
</dbReference>
<evidence type="ECO:0000256" key="1">
    <source>
        <dbReference type="ARBA" id="ARBA00009437"/>
    </source>
</evidence>
<evidence type="ECO:0000313" key="8">
    <source>
        <dbReference type="Proteomes" id="UP001555786"/>
    </source>
</evidence>
<comment type="caution">
    <text evidence="7">The sequence shown here is derived from an EMBL/GenBank/DDBJ whole genome shotgun (WGS) entry which is preliminary data.</text>
</comment>
<comment type="similarity">
    <text evidence="1">Belongs to the LysR transcriptional regulatory family.</text>
</comment>
<sequence length="302" mass="33598">MEHKIDANRLPPLQTLQTFAVVAATGSFTLAAEQLNLSQSAISRQIQQLEHYFSCSLFERHTRKVVVSAQGQALLPIVESLILSFKNSFEALRAQSRTLTVRMTPTFARRWLLPRLPLLKQAHPDLSISIDTAWFIRPTFGLGDVDMVITYGNGTSPGMDVIPLLEERLTPMCAPSVAAALGSPANLHNLSQFTLLHSNVRHSDWVLWLRAEEQYNFKAFSHQVFDTHDFALTAAAAGLGVVTGDLGMAVEDLRRGDLVTPFDRVVSSGYGYFAFYPAQEDARRKVADFADWLRKACASFQD</sequence>
<dbReference type="PRINTS" id="PR00039">
    <property type="entry name" value="HTHLYSR"/>
</dbReference>
<evidence type="ECO:0000313" key="6">
    <source>
        <dbReference type="EMBL" id="MEW9307351.1"/>
    </source>
</evidence>
<dbReference type="Pfam" id="PF00126">
    <property type="entry name" value="HTH_1"/>
    <property type="match status" value="1"/>
</dbReference>
<name>A0ABV6ZMT2_9HYPH</name>
<keyword evidence="2" id="KW-0805">Transcription regulation</keyword>